<reference evidence="2 3" key="2">
    <citation type="journal article" date="2016" name="Int. J. Syst. Evol. Microbiol.">
        <title>Vitellibacter aquimaris sp. nov., a marine bacterium isolated from seawater.</title>
        <authorList>
            <person name="Thevarajoo S."/>
            <person name="Selvaratnam C."/>
            <person name="Goh K.M."/>
            <person name="Hong K.W."/>
            <person name="Chan X.Y."/>
            <person name="Chan K.G."/>
            <person name="Chong C.S."/>
        </authorList>
    </citation>
    <scope>NUCLEOTIDE SEQUENCE [LARGE SCALE GENOMIC DNA]</scope>
    <source>
        <strain evidence="2 3">D-24</strain>
    </source>
</reference>
<proteinExistence type="predicted"/>
<protein>
    <submittedName>
        <fullName evidence="2">Signal peptide protein</fullName>
    </submittedName>
</protein>
<evidence type="ECO:0000313" key="2">
    <source>
        <dbReference type="EMBL" id="KXO00168.1"/>
    </source>
</evidence>
<comment type="caution">
    <text evidence="2">The sequence shown here is derived from an EMBL/GenBank/DDBJ whole genome shotgun (WGS) entry which is preliminary data.</text>
</comment>
<dbReference type="AlphaFoldDB" id="A0A137RIZ9"/>
<dbReference type="RefSeq" id="WP_062621304.1">
    <property type="nucleotide sequence ID" value="NZ_JRWG01000003.1"/>
</dbReference>
<dbReference type="Proteomes" id="UP000070138">
    <property type="component" value="Unassembled WGS sequence"/>
</dbReference>
<keyword evidence="1" id="KW-0732">Signal</keyword>
<evidence type="ECO:0000313" key="3">
    <source>
        <dbReference type="Proteomes" id="UP000070138"/>
    </source>
</evidence>
<dbReference type="Gene3D" id="2.50.20.10">
    <property type="entry name" value="Lipoprotein localisation LolA/LolB/LppX"/>
    <property type="match status" value="1"/>
</dbReference>
<dbReference type="OrthoDB" id="128937at2"/>
<keyword evidence="3" id="KW-1185">Reference proteome</keyword>
<sequence>MKIIKTLTIAFLITVMVPVSAQTADEIINNYFENTGGKAAWENLKSSKMTATAQAQGMEIPVEVYQTKDGKQLIKINFQGQDITQLAFDGETMWSTNFMTMQPEKSDAEATANMKKQSKDFPSPFLNYKDKGFTAELMGKETKDGTETYKIKLTQSPIMVDGVEQQNISYHYFDTETFVPIVVENEIFQGPMKGQMNISTMSDYQEVDGLYFPFSLSMGGQAIQLKEIVINPEIDDAMFVFPATATEAVEKE</sequence>
<dbReference type="PATRIC" id="fig|1548749.3.peg.1439"/>
<dbReference type="STRING" id="1548749.LS48_06800"/>
<gene>
    <name evidence="2" type="ORF">LS48_06800</name>
</gene>
<name>A0A137RIZ9_9FLAO</name>
<organism evidence="2 3">
    <name type="scientific">Aequorivita aquimaris</name>
    <dbReference type="NCBI Taxonomy" id="1548749"/>
    <lineage>
        <taxon>Bacteria</taxon>
        <taxon>Pseudomonadati</taxon>
        <taxon>Bacteroidota</taxon>
        <taxon>Flavobacteriia</taxon>
        <taxon>Flavobacteriales</taxon>
        <taxon>Flavobacteriaceae</taxon>
        <taxon>Aequorivita</taxon>
    </lineage>
</organism>
<feature type="signal peptide" evidence="1">
    <location>
        <begin position="1"/>
        <end position="21"/>
    </location>
</feature>
<evidence type="ECO:0000256" key="1">
    <source>
        <dbReference type="SAM" id="SignalP"/>
    </source>
</evidence>
<accession>A0A137RIZ9</accession>
<dbReference type="EMBL" id="JRWG01000003">
    <property type="protein sequence ID" value="KXO00168.1"/>
    <property type="molecule type" value="Genomic_DNA"/>
</dbReference>
<reference evidence="3" key="1">
    <citation type="submission" date="2014-10" db="EMBL/GenBank/DDBJ databases">
        <title>Genome sequencing of Vitellibacter sp. D-24.</title>
        <authorList>
            <person name="Thevarajoo S."/>
            <person name="Selvaratnam C."/>
            <person name="Goh K.M."/>
            <person name="Chong C.S."/>
        </authorList>
    </citation>
    <scope>NUCLEOTIDE SEQUENCE [LARGE SCALE GENOMIC DNA]</scope>
    <source>
        <strain evidence="3">D-24</strain>
    </source>
</reference>
<feature type="chain" id="PRO_5007479766" evidence="1">
    <location>
        <begin position="22"/>
        <end position="252"/>
    </location>
</feature>